<dbReference type="CTD" id="121506"/>
<comment type="similarity">
    <text evidence="1">Belongs to the protein disulfide isomerase family.</text>
</comment>
<dbReference type="Gene3D" id="3.40.30.10">
    <property type="entry name" value="Glutaredoxin"/>
    <property type="match status" value="2"/>
</dbReference>
<dbReference type="PANTHER" id="PTHR18929:SF193">
    <property type="entry name" value="ENDOPLASMIC RETICULUM RESIDENT PROTEIN 27"/>
    <property type="match status" value="1"/>
</dbReference>
<dbReference type="GO" id="GO:0006457">
    <property type="term" value="P:protein folding"/>
    <property type="evidence" value="ECO:0007669"/>
    <property type="project" value="TreeGrafter"/>
</dbReference>
<proteinExistence type="inferred from homology"/>
<gene>
    <name evidence="3" type="primary">ERP27</name>
</gene>
<keyword evidence="2" id="KW-1185">Reference proteome</keyword>
<evidence type="ECO:0000313" key="3">
    <source>
        <dbReference type="RefSeq" id="XP_020671129.2"/>
    </source>
</evidence>
<evidence type="ECO:0000313" key="2">
    <source>
        <dbReference type="Proteomes" id="UP001652642"/>
    </source>
</evidence>
<dbReference type="InParanoid" id="A0A6J0VK64"/>
<dbReference type="GO" id="GO:0034976">
    <property type="term" value="P:response to endoplasmic reticulum stress"/>
    <property type="evidence" value="ECO:0007669"/>
    <property type="project" value="TreeGrafter"/>
</dbReference>
<sequence>MVQNVQEVAFGVCTSLHVLSHYNITTNTISLFRMVDNKRHDLETADVEGLDASKLSRFVQMQGLRWVTEYNPMTAVGLFDSVVETHLLLFTDKLSPNHTERMNKYREAAILFQGKVLFIFVDIHVKNNDQVLSYFHLKKSQLPALAVFHTPDEEYDVLHLDEVSVETVKDFCNGFLQRQKEKENPKPEDKIFKEEL</sequence>
<dbReference type="Proteomes" id="UP001652642">
    <property type="component" value="Chromosome 5"/>
</dbReference>
<dbReference type="KEGG" id="pvt:110091369"/>
<name>A0A6J0VK64_9SAUR</name>
<dbReference type="PANTHER" id="PTHR18929">
    <property type="entry name" value="PROTEIN DISULFIDE ISOMERASE"/>
    <property type="match status" value="1"/>
</dbReference>
<evidence type="ECO:0000256" key="1">
    <source>
        <dbReference type="ARBA" id="ARBA00006347"/>
    </source>
</evidence>
<dbReference type="CDD" id="cd02982">
    <property type="entry name" value="PDI_b'_family"/>
    <property type="match status" value="1"/>
</dbReference>
<dbReference type="SUPFAM" id="SSF52833">
    <property type="entry name" value="Thioredoxin-like"/>
    <property type="match status" value="1"/>
</dbReference>
<protein>
    <submittedName>
        <fullName evidence="3">Endoplasmic reticulum resident protein 27</fullName>
    </submittedName>
</protein>
<dbReference type="Pfam" id="PF13848">
    <property type="entry name" value="Thioredoxin_6"/>
    <property type="match status" value="1"/>
</dbReference>
<dbReference type="InterPro" id="IPR036249">
    <property type="entry name" value="Thioredoxin-like_sf"/>
</dbReference>
<dbReference type="GeneID" id="110091369"/>
<dbReference type="OrthoDB" id="8667660at2759"/>
<reference evidence="3" key="1">
    <citation type="submission" date="2025-08" db="UniProtKB">
        <authorList>
            <consortium name="RefSeq"/>
        </authorList>
    </citation>
    <scope>IDENTIFICATION</scope>
</reference>
<dbReference type="GO" id="GO:0005788">
    <property type="term" value="C:endoplasmic reticulum lumen"/>
    <property type="evidence" value="ECO:0007669"/>
    <property type="project" value="UniProtKB-SubCell"/>
</dbReference>
<accession>A0A6J0VK64</accession>
<organism evidence="2 3">
    <name type="scientific">Pogona vitticeps</name>
    <name type="common">central bearded dragon</name>
    <dbReference type="NCBI Taxonomy" id="103695"/>
    <lineage>
        <taxon>Eukaryota</taxon>
        <taxon>Metazoa</taxon>
        <taxon>Chordata</taxon>
        <taxon>Craniata</taxon>
        <taxon>Vertebrata</taxon>
        <taxon>Euteleostomi</taxon>
        <taxon>Lepidosauria</taxon>
        <taxon>Squamata</taxon>
        <taxon>Bifurcata</taxon>
        <taxon>Unidentata</taxon>
        <taxon>Episquamata</taxon>
        <taxon>Toxicofera</taxon>
        <taxon>Iguania</taxon>
        <taxon>Acrodonta</taxon>
        <taxon>Agamidae</taxon>
        <taxon>Amphibolurinae</taxon>
        <taxon>Pogona</taxon>
    </lineage>
</organism>
<dbReference type="GO" id="GO:0006986">
    <property type="term" value="P:response to unfolded protein"/>
    <property type="evidence" value="ECO:0007669"/>
    <property type="project" value="UniProtKB-KW"/>
</dbReference>
<dbReference type="RefSeq" id="XP_020671129.2">
    <property type="nucleotide sequence ID" value="XM_020815470.2"/>
</dbReference>